<keyword evidence="3" id="KW-1185">Reference proteome</keyword>
<evidence type="ECO:0000256" key="1">
    <source>
        <dbReference type="SAM" id="MobiDB-lite"/>
    </source>
</evidence>
<gene>
    <name evidence="2" type="ORF">R3P38DRAFT_2800874</name>
</gene>
<dbReference type="EMBL" id="JAWWNJ010000102">
    <property type="protein sequence ID" value="KAK6995705.1"/>
    <property type="molecule type" value="Genomic_DNA"/>
</dbReference>
<sequence>MATRMRMRPRETYRTEGVKALEKEEVIQKAVAGVRDKTYEHAFAAARALGIEEQYKTIIRRLIHFMEANAAPPNPLIFDLGRKALIHSTALGTRVGGFSEPLAANKCSIRGMLHINWMWSLNFVHFSPLWFHLQNEHKLNKNPPTSPLSRKVAKTVADLGPHRGKIHPGYELKTSQSGPTHLKTGL</sequence>
<proteinExistence type="predicted"/>
<name>A0AAV9ZXH0_9AGAR</name>
<feature type="region of interest" description="Disordered" evidence="1">
    <location>
        <begin position="167"/>
        <end position="186"/>
    </location>
</feature>
<protein>
    <submittedName>
        <fullName evidence="2">Uncharacterized protein</fullName>
    </submittedName>
</protein>
<comment type="caution">
    <text evidence="2">The sequence shown here is derived from an EMBL/GenBank/DDBJ whole genome shotgun (WGS) entry which is preliminary data.</text>
</comment>
<organism evidence="2 3">
    <name type="scientific">Favolaschia claudopus</name>
    <dbReference type="NCBI Taxonomy" id="2862362"/>
    <lineage>
        <taxon>Eukaryota</taxon>
        <taxon>Fungi</taxon>
        <taxon>Dikarya</taxon>
        <taxon>Basidiomycota</taxon>
        <taxon>Agaricomycotina</taxon>
        <taxon>Agaricomycetes</taxon>
        <taxon>Agaricomycetidae</taxon>
        <taxon>Agaricales</taxon>
        <taxon>Marasmiineae</taxon>
        <taxon>Mycenaceae</taxon>
        <taxon>Favolaschia</taxon>
    </lineage>
</organism>
<accession>A0AAV9ZXH0</accession>
<dbReference type="Proteomes" id="UP001362999">
    <property type="component" value="Unassembled WGS sequence"/>
</dbReference>
<evidence type="ECO:0000313" key="2">
    <source>
        <dbReference type="EMBL" id="KAK6995705.1"/>
    </source>
</evidence>
<reference evidence="2 3" key="1">
    <citation type="journal article" date="2024" name="J Genomics">
        <title>Draft genome sequencing and assembly of Favolaschia claudopus CIRM-BRFM 2984 isolated from oak limbs.</title>
        <authorList>
            <person name="Navarro D."/>
            <person name="Drula E."/>
            <person name="Chaduli D."/>
            <person name="Cazenave R."/>
            <person name="Ahrendt S."/>
            <person name="Wang J."/>
            <person name="Lipzen A."/>
            <person name="Daum C."/>
            <person name="Barry K."/>
            <person name="Grigoriev I.V."/>
            <person name="Favel A."/>
            <person name="Rosso M.N."/>
            <person name="Martin F."/>
        </authorList>
    </citation>
    <scope>NUCLEOTIDE SEQUENCE [LARGE SCALE GENOMIC DNA]</scope>
    <source>
        <strain evidence="2 3">CIRM-BRFM 2984</strain>
    </source>
</reference>
<evidence type="ECO:0000313" key="3">
    <source>
        <dbReference type="Proteomes" id="UP001362999"/>
    </source>
</evidence>
<dbReference type="AlphaFoldDB" id="A0AAV9ZXH0"/>